<dbReference type="PANTHER" id="PTHR45703:SF36">
    <property type="entry name" value="DYNEIN HEAVY CHAIN, CYTOPLASMIC"/>
    <property type="match status" value="1"/>
</dbReference>
<feature type="domain" description="Dynein heavy chain hydrolytic ATP-binding dynein motor region" evidence="6">
    <location>
        <begin position="1349"/>
        <end position="1540"/>
    </location>
</feature>
<feature type="compositionally biased region" description="Polar residues" evidence="4">
    <location>
        <begin position="1198"/>
        <end position="1217"/>
    </location>
</feature>
<evidence type="ECO:0000256" key="4">
    <source>
        <dbReference type="SAM" id="MobiDB-lite"/>
    </source>
</evidence>
<dbReference type="Pfam" id="PF08393">
    <property type="entry name" value="DHC_N2"/>
    <property type="match status" value="1"/>
</dbReference>
<feature type="region of interest" description="Disordered" evidence="4">
    <location>
        <begin position="1"/>
        <end position="26"/>
    </location>
</feature>
<feature type="domain" description="Dynein heavy chain ATP-binding dynein motor region" evidence="9">
    <location>
        <begin position="3287"/>
        <end position="3497"/>
    </location>
</feature>
<dbReference type="InterPro" id="IPR035699">
    <property type="entry name" value="AAA_6"/>
</dbReference>
<feature type="domain" description="Dynein heavy chain linker" evidence="5">
    <location>
        <begin position="732"/>
        <end position="1129"/>
    </location>
</feature>
<evidence type="ECO:0000313" key="11">
    <source>
        <dbReference type="Proteomes" id="UP001292094"/>
    </source>
</evidence>
<dbReference type="Gene3D" id="1.20.140.100">
    <property type="entry name" value="Dynein heavy chain, N-terminal domain 2"/>
    <property type="match status" value="1"/>
</dbReference>
<sequence>MASSVSLPQTGQQQQQQVVEGEEQPRHGVTVTLPTIQVGEFHPTSGDSQPHASSGMTTLLLPPLEPVPEVTPAEWEVRLPPLVAPPLVPPSGLSEAVQVVQQMGTLLYLLPRRPVHHLQYNPYDFSVVTKRPKGSRQYGILSSAGVTQVWEDQVTFTAITDFQREVALYSRLRKIRFFRNFRVSKTWQVWRRSVRTRKVREAKIRLTAYLLTLQPPFHATLVHVAGLSHRLSHMGLLQVTGEEACGVEAWVVRQEEGLEEVRTRLSAFRTLLLQVVAAITQAEDANQEHDGSELLSGEKQRTGSPRSTTGSSSLTRRHSHTSVLKMVRVVDLMVSSALRTVLHNTFTSLLHALMPTPSSNISQQDEVDVTEEASGTFLVEAQVEGGEVSCWPGREGLVGGMRAVLRACEATLLSLTPLLPYFTPHHRLGSVSCEENLVLRIMLEDDLDLRTTGDKILSLVEDGWRRVEAEVAPLQDLLRQADVKGNQEEGLQDRELSDVGDELARVEGLVVSARGLKEVVELGLLQFDQTQARKVLVSSLRTQQQRMHHHVTQGFDLRVKSLLTDANDKWLGLELAPVTAHQVVTLLNYVTQVKDQMEGVNKEERVIRDAYHMIRGYHITLHPEVHNKYEALQKEVKRLRKSVHRSLMERPASVRKLKQLLEKEIKEVDGETAKLAEQVQALRFLRVSSDREEALKMLEAADSRASTIRTHASTITEYQTRFQMEVCPFKELKEVEEEICLKMMLWRSLSEWEELTHRWYQSEVSELDVRKVRQVTGEYRGRVNHLMGASEEDQHSDVLFHLDSLVSLLEEKLPVLEALTDSALRPRHWQEIDASLSSSLPCALTLAHVDQLALHQHAHTLQQVAHTAQLQREMENRLKQIEERWEEATIPIKDYTRKDMYVLGDLSHLDTLLLETDLTLHLLLHSQHGLHIKTDTIKWKNTHTIIKHTLASLREVEEEWVAMDPVLTTCVAQETFPLQATTFATTSIFWTHIITKIKDEPHILRQIRGGLLREELVQALSQLEGLRSCLAPLLALRRQTCPRLFLLPDTDLLHLLTRGEESEVCHAYLTRLFPGVARLIHGSEDRIVALVSPQQETLTLAKPVLAHHGVEDWLGRVESCMRASLRRLILGRHLNTPLNLYSSILPYQVLEVSRRIHWCQQVEKTLDSVSSTFSRPDLSIVASDIRRELQEVTEALRNGNNSDNMQNEQRQDAQSVQDYRENEQQCKGKIWSTRLVHGDSDVSKGGNNILLMKKEDNWKEKNEENNVDKKKNDTGSQHTKHNNKYLKVESLSCLMTTLLELRDTTEDLQKDSPSSKFCYEWIQHLRHRVVGSGRTAGVEVAAGMENVDYGYEYVGVTAPPTLTPATLRTRHALLTAAATHRCGVAVGAVGEGKTETLRGLSRAAGQHLASLTCSARTPAQSLYSVISGGVQGGFWLLFEEAALLPPALLQRLAQCLHNIRYTKLNALRRCLIDGQEMKLVDSFSLFLTVTSPPDPIVAPHCPLLAHPLSPHLTTITVSLPRTETLLEVMLRGRGFLVSSAYLDRIQKCLAHVAELGGTLPSLVRLVQAAGRVGSSIRNSVRGQFNTDSDEIHHLTRHSVLKGTQIIPNSESNGGSSKDSVGKDQGLKEAHLKSSVVPEFGGIVEGEISYTKPTWLSDQSSNLISFGGESVPSPLLTDEDIITRAMYVVLTPLVNDVQRWNMFFRKNFNNEEHQNGQYASDDMEIEKSICEVLLEWGYGDDDDDEEEEEEEEETGGQVLGTNLILNQLESCTYLEGTVMDETLEDQNTKENNQLADEVKSNPSLQQIPNGIRKSDIETSEKGETTSTQQNVLNVDNRNKEDEVEGGDTTTGNGDKLLGESDNNKGGNQSKFDVVEAGVISAYNTNGYGKVKQDKSNMKKKLNPHGKSLLVAALHLHSLLNVHHCCCLTGSSGAGKSTVWKALCEALNRVYRGAGKGSKEFVKYRVVPCGALTHGHLLGTWRDGGSVWQHGVIFNSLIQAQQEECVGVYWLVLVGPFLPNTLSVLASLCHPTQPFTDEALHHVNLGEGQGRVILEMCPEDHLDPKVLMRCPLVEVGIDKMTEKMAASGATKVLTNVLPCLRSRQSLAQVTSTLVDGLHTLHLPHTSLECLARCACQLTEGRVTPSAGLEEVLEAMTVVIDLLHTARYPHLHQEAREGSYTPARLDSRSPAPSDAFLDYPGRVVATPEFQAGLSLLPQLLDASCPILLHSRPGHGLSTFLDVFERHKAPATQVIRFRCTPLSTSQDLFSCITASLFIYPLRSRHTDPVKCPQQSHGGPLSSEESIEEEKDEAPTTDQYPEDNVHRSQGVVVGPEAAGDLSCEVQVLAPGDKGFSLLILEDVHLQLNVDGAVGSILETFRHLVECGEVVCPVSGKRYHVERVLPLLALNCTAAIPDHLVPTRVLRHCIPMALPHTSPATCQYIIKVCLQETLVEIDEDNHLPMATRETILSLYQELQDHSTTTTTTTTTQAVVNNTNKESDNLRASCTDTVTAAADVQEESAKYPESNKICHNSSSGGKQGNKKQTCVLGHKDGEDGWGVANLHHLLQLIEAIRRDTCYLQLTMGQAASLITFEASRIFSNLAPHEVALRQKILPIIENHFDEIEERLTWWPGVTKDGKKTMTPARDYNDFLRTIQYPEGLAPIMFSVTLHETMLKLVLTLETPGGHILLQGPPGVGKMSLARLAAHNTRARVYRLDEHREEADKLMAVRSAVQMAGVGGRRTLLLLRQHVVSPVLLDILHSLANYGWTEGLWEGGRVRGLLEAVRQRSSKSPRPQDNRWVTHLEEDEVTYLRHRLVTSIRRNLHICLVTHSLQVSEGWWCQYPSLRGRWVWVRMTAWTVETLMEVARRALLPIELPPPVLHQLQAALPAIHQTVCEEEGVEGTAGDYVEMCRVTVKLLTRRRTQLKDSLSLFKGGMDKLQETSGNVEELKCELGELEPELKATQEEGQRLTHALAHHRSQVSTVRDQMLTQEDKVKERSDAVTALGEEIAQEVGEALPGLEAAEKSIRALDKKDLVEVRVLNKPPDIVLLVLEPICILLSVKPEWSAIKTLLGDPTMTKRMLEVEKDTISDATLRKLKKYTESPKFVPDEVGKVSKPCRPLCSWLKALEHYAQVVRNVEPKKMKLAEAERELTTAQLEQRQFQQQLGQCERELSELQARYEGCVCRRQQLEGGIKRATARLQRCTRLTTVLADEDSRWSAKIKVLVKEVESVYGECVVGGVSVAYLAALPTPRRDTILRRVVSVLRATAIVTPKQYDLVATLSTGESREAWEAADLYTDPTCLLQAALVTTAVRPPLVFDPDQMCVRWLTRLYEERGGLAVLQAGDEALPSRALAAAHTRRPILVLNTPTYLTHNLRKLLDIPFLVMGGEGERPDVLLVLVTGSAAPQLPIELSVHFTRVSFALPPLVLEERLLNDVLKMEREDLFEQRANLTASLKKDHKALTAVDDNILQKLTQASTALLDNEELLAAFYEAKATSSEFRTRLAESKRTLHKIGNVRDKYRPVATRVRLLFSTSTALRRLDPNYVFSFRHFLHLFSACISGGDRTEALSFDQRIESLVRSVTQLVVTHVSRALCPSHRLAFTSALCAAIAADEDILKADTWRLILDPSYMDQAEVLRAAVAREAELETIVTDLLKGTRLHLVLHDLVTDVGLSGSKGPVEAPRGRISDFNALMLLRLTKPRMLVAGAREVVNSMLGDPSLLWPDLSLSRMLDVEERKLPVLVWTDHGRDVAREVLAAANTRGLAGNTRVIMAPAPSQEDGEVECCGTGLVLEAGSPTLSTVLTNVVQQGGWVVVQGAESRVVLPTLLEAMTSLDSPDIKVHDDFRLVVTVGLGRAAPSDLTLLARPLYATPSPTLPSTLTAAAAIMDSYYYRHHYLGSAWRRAVWQVAAVHTIITVTRQWCSYTSTITTHITPPLHHPGTPDTHITTVNHIASQPTSPTPTQPTHSPDTHTIIQPTSSIPRRPPSSSSPPNPPTKTQGGSGEESKVEEERDDHGEEQIDDEMGENWEGVRRGESGMEKEVKETNEGELKEEFGKATESDKDESIQDTCIHPVDKTVKKSARSLTAVGGMKDSSLEGHTSLEHLSLTYNCLAKLSLERVLDDSTVTTFLSAVYGRREVWQGVVACLPREVGRVSREAALSIVTSHLITSLSALHNMTLDVEYRGFQQDLNCIAQDIFPNSTTSAEE</sequence>
<feature type="domain" description="Dynein heavy chain AAA module D4" evidence="8">
    <location>
        <begin position="2663"/>
        <end position="2891"/>
    </location>
</feature>
<feature type="compositionally biased region" description="Acidic residues" evidence="4">
    <location>
        <begin position="1738"/>
        <end position="1753"/>
    </location>
</feature>
<feature type="compositionally biased region" description="Polar residues" evidence="4">
    <location>
        <begin position="1788"/>
        <end position="1807"/>
    </location>
</feature>
<dbReference type="InterPro" id="IPR024743">
    <property type="entry name" value="Dynein_HC_stalk"/>
</dbReference>
<feature type="coiled-coil region" evidence="3">
    <location>
        <begin position="629"/>
        <end position="678"/>
    </location>
</feature>
<protein>
    <recommendedName>
        <fullName evidence="12">Dynein heavy chain domain-containing protein 1</fullName>
    </recommendedName>
</protein>
<dbReference type="InterPro" id="IPR026983">
    <property type="entry name" value="DHC"/>
</dbReference>
<feature type="compositionally biased region" description="Low complexity" evidence="4">
    <location>
        <begin position="302"/>
        <end position="314"/>
    </location>
</feature>
<dbReference type="InterPro" id="IPR024317">
    <property type="entry name" value="Dynein_heavy_chain_D4_dom"/>
</dbReference>
<dbReference type="Gene3D" id="3.20.180.20">
    <property type="entry name" value="Dynein heavy chain, N-terminal domain 2"/>
    <property type="match status" value="1"/>
</dbReference>
<keyword evidence="11" id="KW-1185">Reference proteome</keyword>
<dbReference type="Gene3D" id="6.10.140.1060">
    <property type="match status" value="1"/>
</dbReference>
<dbReference type="Proteomes" id="UP001292094">
    <property type="component" value="Unassembled WGS sequence"/>
</dbReference>
<dbReference type="GO" id="GO:0045505">
    <property type="term" value="F:dynein intermediate chain binding"/>
    <property type="evidence" value="ECO:0007669"/>
    <property type="project" value="InterPro"/>
</dbReference>
<comment type="caution">
    <text evidence="10">The sequence shown here is derived from an EMBL/GenBank/DDBJ whole genome shotgun (WGS) entry which is preliminary data.</text>
</comment>
<dbReference type="Pfam" id="PF12781">
    <property type="entry name" value="AAA_9"/>
    <property type="match status" value="1"/>
</dbReference>
<dbReference type="Gene3D" id="1.20.920.20">
    <property type="match status" value="1"/>
</dbReference>
<feature type="compositionally biased region" description="Polar residues" evidence="4">
    <location>
        <begin position="1605"/>
        <end position="1618"/>
    </location>
</feature>
<dbReference type="GO" id="GO:0030286">
    <property type="term" value="C:dynein complex"/>
    <property type="evidence" value="ECO:0007669"/>
    <property type="project" value="InterPro"/>
</dbReference>
<dbReference type="InterPro" id="IPR042222">
    <property type="entry name" value="Dynein_2_N"/>
</dbReference>
<dbReference type="InterPro" id="IPR013602">
    <property type="entry name" value="Dynein_heavy_linker"/>
</dbReference>
<evidence type="ECO:0000256" key="2">
    <source>
        <dbReference type="ARBA" id="ARBA00023054"/>
    </source>
</evidence>
<dbReference type="CDD" id="cd00009">
    <property type="entry name" value="AAA"/>
    <property type="match status" value="1"/>
</dbReference>
<feature type="compositionally biased region" description="Low complexity" evidence="4">
    <location>
        <begin position="3961"/>
        <end position="3979"/>
    </location>
</feature>
<feature type="coiled-coil region" evidence="3">
    <location>
        <begin position="3142"/>
        <end position="3176"/>
    </location>
</feature>
<organism evidence="10 11">
    <name type="scientific">Petrolisthes manimaculis</name>
    <dbReference type="NCBI Taxonomy" id="1843537"/>
    <lineage>
        <taxon>Eukaryota</taxon>
        <taxon>Metazoa</taxon>
        <taxon>Ecdysozoa</taxon>
        <taxon>Arthropoda</taxon>
        <taxon>Crustacea</taxon>
        <taxon>Multicrustacea</taxon>
        <taxon>Malacostraca</taxon>
        <taxon>Eumalacostraca</taxon>
        <taxon>Eucarida</taxon>
        <taxon>Decapoda</taxon>
        <taxon>Pleocyemata</taxon>
        <taxon>Anomura</taxon>
        <taxon>Galatheoidea</taxon>
        <taxon>Porcellanidae</taxon>
        <taxon>Petrolisthes</taxon>
    </lineage>
</organism>
<feature type="compositionally biased region" description="Basic and acidic residues" evidence="4">
    <location>
        <begin position="1255"/>
        <end position="1273"/>
    </location>
</feature>
<dbReference type="GO" id="GO:0051959">
    <property type="term" value="F:dynein light intermediate chain binding"/>
    <property type="evidence" value="ECO:0007669"/>
    <property type="project" value="InterPro"/>
</dbReference>
<dbReference type="Gene3D" id="1.10.287.2620">
    <property type="match status" value="1"/>
</dbReference>
<evidence type="ECO:0000256" key="1">
    <source>
        <dbReference type="ARBA" id="ARBA00008887"/>
    </source>
</evidence>
<feature type="compositionally biased region" description="Basic and acidic residues" evidence="4">
    <location>
        <begin position="4026"/>
        <end position="4062"/>
    </location>
</feature>
<dbReference type="SUPFAM" id="SSF52540">
    <property type="entry name" value="P-loop containing nucleoside triphosphate hydrolases"/>
    <property type="match status" value="3"/>
</dbReference>
<evidence type="ECO:0000259" key="7">
    <source>
        <dbReference type="Pfam" id="PF12777"/>
    </source>
</evidence>
<feature type="region of interest" description="Disordered" evidence="4">
    <location>
        <begin position="286"/>
        <end position="318"/>
    </location>
</feature>
<dbReference type="Pfam" id="PF12780">
    <property type="entry name" value="AAA_8"/>
    <property type="match status" value="1"/>
</dbReference>
<feature type="domain" description="Dynein heavy chain coiled coil stalk" evidence="7">
    <location>
        <begin position="2931"/>
        <end position="3257"/>
    </location>
</feature>
<name>A0AAE1UJ05_9EUCA</name>
<evidence type="ECO:0000259" key="5">
    <source>
        <dbReference type="Pfam" id="PF08393"/>
    </source>
</evidence>
<evidence type="ECO:0000256" key="3">
    <source>
        <dbReference type="SAM" id="Coils"/>
    </source>
</evidence>
<feature type="region of interest" description="Disordered" evidence="4">
    <location>
        <begin position="1738"/>
        <end position="1760"/>
    </location>
</feature>
<evidence type="ECO:0000313" key="10">
    <source>
        <dbReference type="EMBL" id="KAK4320179.1"/>
    </source>
</evidence>
<comment type="similarity">
    <text evidence="1">Belongs to the dynein heavy chain family.</text>
</comment>
<dbReference type="PANTHER" id="PTHR45703">
    <property type="entry name" value="DYNEIN HEAVY CHAIN"/>
    <property type="match status" value="1"/>
</dbReference>
<feature type="region of interest" description="Disordered" evidence="4">
    <location>
        <begin position="2284"/>
        <end position="2319"/>
    </location>
</feature>
<dbReference type="Pfam" id="PF12777">
    <property type="entry name" value="MT"/>
    <property type="match status" value="1"/>
</dbReference>
<feature type="region of interest" description="Disordered" evidence="4">
    <location>
        <begin position="1602"/>
        <end position="1624"/>
    </location>
</feature>
<dbReference type="Gene3D" id="3.40.50.300">
    <property type="entry name" value="P-loop containing nucleotide triphosphate hydrolases"/>
    <property type="match status" value="4"/>
</dbReference>
<feature type="compositionally biased region" description="Basic and acidic residues" evidence="4">
    <location>
        <begin position="286"/>
        <end position="301"/>
    </location>
</feature>
<feature type="region of interest" description="Disordered" evidence="4">
    <location>
        <begin position="3950"/>
        <end position="4062"/>
    </location>
</feature>
<evidence type="ECO:0000259" key="6">
    <source>
        <dbReference type="Pfam" id="PF12774"/>
    </source>
</evidence>
<dbReference type="Pfam" id="PF12774">
    <property type="entry name" value="AAA_6"/>
    <property type="match status" value="1"/>
</dbReference>
<proteinExistence type="inferred from homology"/>
<feature type="region of interest" description="Disordered" evidence="4">
    <location>
        <begin position="1198"/>
        <end position="1218"/>
    </location>
</feature>
<feature type="region of interest" description="Disordered" evidence="4">
    <location>
        <begin position="39"/>
        <end position="65"/>
    </location>
</feature>
<keyword evidence="2 3" id="KW-0175">Coiled coil</keyword>
<accession>A0AAE1UJ05</accession>
<gene>
    <name evidence="10" type="ORF">Pmani_008943</name>
</gene>
<dbReference type="InterPro" id="IPR035706">
    <property type="entry name" value="AAA_9"/>
</dbReference>
<reference evidence="10" key="1">
    <citation type="submission" date="2023-11" db="EMBL/GenBank/DDBJ databases">
        <title>Genome assemblies of two species of porcelain crab, Petrolisthes cinctipes and Petrolisthes manimaculis (Anomura: Porcellanidae).</title>
        <authorList>
            <person name="Angst P."/>
        </authorList>
    </citation>
    <scope>NUCLEOTIDE SEQUENCE</scope>
    <source>
        <strain evidence="10">PB745_02</strain>
        <tissue evidence="10">Gill</tissue>
    </source>
</reference>
<feature type="compositionally biased region" description="Basic and acidic residues" evidence="4">
    <location>
        <begin position="4001"/>
        <end position="4015"/>
    </location>
</feature>
<feature type="compositionally biased region" description="Pro residues" evidence="4">
    <location>
        <begin position="3980"/>
        <end position="3992"/>
    </location>
</feature>
<evidence type="ECO:0000259" key="9">
    <source>
        <dbReference type="Pfam" id="PF12781"/>
    </source>
</evidence>
<dbReference type="EMBL" id="JAWZYT010000686">
    <property type="protein sequence ID" value="KAK4320179.1"/>
    <property type="molecule type" value="Genomic_DNA"/>
</dbReference>
<dbReference type="GO" id="GO:0005524">
    <property type="term" value="F:ATP binding"/>
    <property type="evidence" value="ECO:0007669"/>
    <property type="project" value="InterPro"/>
</dbReference>
<dbReference type="InterPro" id="IPR042228">
    <property type="entry name" value="Dynein_linker_3"/>
</dbReference>
<dbReference type="InterPro" id="IPR027417">
    <property type="entry name" value="P-loop_NTPase"/>
</dbReference>
<feature type="compositionally biased region" description="Polar residues" evidence="4">
    <location>
        <begin position="1"/>
        <end position="10"/>
    </location>
</feature>
<evidence type="ECO:0008006" key="12">
    <source>
        <dbReference type="Google" id="ProtNLM"/>
    </source>
</evidence>
<dbReference type="Gene3D" id="1.10.8.1220">
    <property type="match status" value="1"/>
</dbReference>
<dbReference type="GO" id="GO:0007018">
    <property type="term" value="P:microtubule-based movement"/>
    <property type="evidence" value="ECO:0007669"/>
    <property type="project" value="InterPro"/>
</dbReference>
<evidence type="ECO:0000259" key="8">
    <source>
        <dbReference type="Pfam" id="PF12780"/>
    </source>
</evidence>
<feature type="compositionally biased region" description="Basic and acidic residues" evidence="4">
    <location>
        <begin position="1811"/>
        <end position="1822"/>
    </location>
</feature>
<feature type="region of interest" description="Disordered" evidence="4">
    <location>
        <begin position="1786"/>
        <end position="1868"/>
    </location>
</feature>
<feature type="compositionally biased region" description="Polar residues" evidence="4">
    <location>
        <begin position="1823"/>
        <end position="1834"/>
    </location>
</feature>
<dbReference type="Gene3D" id="1.20.58.1120">
    <property type="match status" value="1"/>
</dbReference>
<feature type="compositionally biased region" description="Polar residues" evidence="4">
    <location>
        <begin position="45"/>
        <end position="56"/>
    </location>
</feature>
<feature type="region of interest" description="Disordered" evidence="4">
    <location>
        <begin position="1255"/>
        <end position="1279"/>
    </location>
</feature>